<feature type="compositionally biased region" description="Polar residues" evidence="1">
    <location>
        <begin position="532"/>
        <end position="545"/>
    </location>
</feature>
<dbReference type="InterPro" id="IPR010770">
    <property type="entry name" value="Ecd"/>
</dbReference>
<gene>
    <name evidence="2" type="ORF">AG1IA_01319</name>
</gene>
<keyword evidence="3" id="KW-1185">Reference proteome</keyword>
<feature type="region of interest" description="Disordered" evidence="1">
    <location>
        <begin position="1062"/>
        <end position="1087"/>
    </location>
</feature>
<name>L8X2V1_THACA</name>
<dbReference type="SUPFAM" id="SSF56784">
    <property type="entry name" value="HAD-like"/>
    <property type="match status" value="1"/>
</dbReference>
<accession>L8X2V1</accession>
<dbReference type="GO" id="GO:0005634">
    <property type="term" value="C:nucleus"/>
    <property type="evidence" value="ECO:0007669"/>
    <property type="project" value="TreeGrafter"/>
</dbReference>
<evidence type="ECO:0000313" key="2">
    <source>
        <dbReference type="EMBL" id="ELU44651.1"/>
    </source>
</evidence>
<feature type="compositionally biased region" description="Basic and acidic residues" evidence="1">
    <location>
        <begin position="583"/>
        <end position="610"/>
    </location>
</feature>
<feature type="compositionally biased region" description="Acidic residues" evidence="1">
    <location>
        <begin position="489"/>
        <end position="502"/>
    </location>
</feature>
<dbReference type="InterPro" id="IPR023198">
    <property type="entry name" value="PGP-like_dom2"/>
</dbReference>
<dbReference type="SFLD" id="SFLDS00003">
    <property type="entry name" value="Haloacid_Dehalogenase"/>
    <property type="match status" value="1"/>
</dbReference>
<organism evidence="2 3">
    <name type="scientific">Thanatephorus cucumeris (strain AG1-IA)</name>
    <name type="common">Rice sheath blight fungus</name>
    <name type="synonym">Rhizoctonia solani</name>
    <dbReference type="NCBI Taxonomy" id="983506"/>
    <lineage>
        <taxon>Eukaryota</taxon>
        <taxon>Fungi</taxon>
        <taxon>Dikarya</taxon>
        <taxon>Basidiomycota</taxon>
        <taxon>Agaricomycotina</taxon>
        <taxon>Agaricomycetes</taxon>
        <taxon>Cantharellales</taxon>
        <taxon>Ceratobasidiaceae</taxon>
        <taxon>Rhizoctonia</taxon>
        <taxon>Rhizoctonia solani AG-1</taxon>
    </lineage>
</organism>
<dbReference type="PANTHER" id="PTHR13060:SF0">
    <property type="entry name" value="PROTEIN ECDYSONELESS HOMOLOG"/>
    <property type="match status" value="1"/>
</dbReference>
<evidence type="ECO:0000256" key="1">
    <source>
        <dbReference type="SAM" id="MobiDB-lite"/>
    </source>
</evidence>
<dbReference type="NCBIfam" id="TIGR01509">
    <property type="entry name" value="HAD-SF-IA-v3"/>
    <property type="match status" value="1"/>
</dbReference>
<dbReference type="OrthoDB" id="27237at2759"/>
<feature type="compositionally biased region" description="Polar residues" evidence="1">
    <location>
        <begin position="758"/>
        <end position="772"/>
    </location>
</feature>
<dbReference type="Gene3D" id="3.40.50.1000">
    <property type="entry name" value="HAD superfamily/HAD-like"/>
    <property type="match status" value="1"/>
</dbReference>
<feature type="compositionally biased region" description="Polar residues" evidence="1">
    <location>
        <begin position="725"/>
        <end position="736"/>
    </location>
</feature>
<reference evidence="2 3" key="1">
    <citation type="journal article" date="2013" name="Nat. Commun.">
        <title>The evolution and pathogenic mechanisms of the rice sheath blight pathogen.</title>
        <authorList>
            <person name="Zheng A."/>
            <person name="Lin R."/>
            <person name="Xu L."/>
            <person name="Qin P."/>
            <person name="Tang C."/>
            <person name="Ai P."/>
            <person name="Zhang D."/>
            <person name="Liu Y."/>
            <person name="Sun Z."/>
            <person name="Feng H."/>
            <person name="Wang Y."/>
            <person name="Chen Y."/>
            <person name="Liang X."/>
            <person name="Fu R."/>
            <person name="Li Q."/>
            <person name="Zhang J."/>
            <person name="Yu X."/>
            <person name="Xie Z."/>
            <person name="Ding L."/>
            <person name="Guan P."/>
            <person name="Tang J."/>
            <person name="Liang Y."/>
            <person name="Wang S."/>
            <person name="Deng Q."/>
            <person name="Li S."/>
            <person name="Zhu J."/>
            <person name="Wang L."/>
            <person name="Liu H."/>
            <person name="Li P."/>
        </authorList>
    </citation>
    <scope>NUCLEOTIDE SEQUENCE [LARGE SCALE GENOMIC DNA]</scope>
    <source>
        <strain evidence="3">AG-1 IA</strain>
    </source>
</reference>
<feature type="region of interest" description="Disordered" evidence="1">
    <location>
        <begin position="756"/>
        <end position="799"/>
    </location>
</feature>
<comment type="caution">
    <text evidence="2">The sequence shown here is derived from an EMBL/GenBank/DDBJ whole genome shotgun (WGS) entry which is preliminary data.</text>
</comment>
<evidence type="ECO:0000313" key="3">
    <source>
        <dbReference type="Proteomes" id="UP000011668"/>
    </source>
</evidence>
<dbReference type="HOGENOM" id="CLU_006241_1_0_1"/>
<dbReference type="PANTHER" id="PTHR13060">
    <property type="entry name" value="SGT1 PROTEIN HSGT1 SUPPRESSOR OF GCR2"/>
    <property type="match status" value="1"/>
</dbReference>
<dbReference type="EMBL" id="AFRT01000286">
    <property type="protein sequence ID" value="ELU44651.1"/>
    <property type="molecule type" value="Genomic_DNA"/>
</dbReference>
<feature type="region of interest" description="Disordered" evidence="1">
    <location>
        <begin position="697"/>
        <end position="743"/>
    </location>
</feature>
<protein>
    <submittedName>
        <fullName evidence="2">Ecdysoneless</fullName>
    </submittedName>
</protein>
<dbReference type="Gene3D" id="1.10.150.240">
    <property type="entry name" value="Putative phosphatase, domain 2"/>
    <property type="match status" value="1"/>
</dbReference>
<dbReference type="SFLD" id="SFLDG01129">
    <property type="entry name" value="C1.5:_HAD__Beta-PGM__Phosphata"/>
    <property type="match status" value="1"/>
</dbReference>
<dbReference type="FunFam" id="3.40.50.1000:FF:000145">
    <property type="entry name" value="HAD family hydrolase"/>
    <property type="match status" value="1"/>
</dbReference>
<dbReference type="Pfam" id="PF00702">
    <property type="entry name" value="Hydrolase"/>
    <property type="match status" value="1"/>
</dbReference>
<feature type="compositionally biased region" description="Polar residues" evidence="1">
    <location>
        <begin position="697"/>
        <end position="715"/>
    </location>
</feature>
<dbReference type="InterPro" id="IPR023214">
    <property type="entry name" value="HAD_sf"/>
</dbReference>
<dbReference type="Pfam" id="PF07093">
    <property type="entry name" value="SGT1"/>
    <property type="match status" value="1"/>
</dbReference>
<dbReference type="Proteomes" id="UP000011668">
    <property type="component" value="Unassembled WGS sequence"/>
</dbReference>
<feature type="compositionally biased region" description="Acidic residues" evidence="1">
    <location>
        <begin position="611"/>
        <end position="623"/>
    </location>
</feature>
<feature type="compositionally biased region" description="Basic and acidic residues" evidence="1">
    <location>
        <begin position="784"/>
        <end position="799"/>
    </location>
</feature>
<sequence>MDVFKLAPQVAEDTLEYSLYPKTYGESPATLRTLILDYVTELLPSNFLWHRDSFEITVQNSGQDNSRPLAATNEWNFYGRMRVGDCVDDEWCAVWLLREISMKWDLAVSVHDTDGEFLLIEAADALPAWITPENAESRVWIYQGHLHVIPLSYTSDPSTRPMQYTSGLNDDFDAQTPAEEYLSVADAVRLIFDDNTATKADASVEQAALNRVVKYPSALSQHIHRTRAYLPIDVARALSVNPSLVQRAVETFYTRDGLQLRAAQKMARFSPKPDVLTVVSMTRPAYAQLAGQVFHPPKVFGVWQEQQGRPEYRWRDIGMKIVALGGNSIESRDARLDALRRDEGYNTYIQGLTKAGYFGKELAGSQLYKEREQVAADKYVEFRSNTDVSRPSFAAHVEDAIKLSSEHPLSSSQEEDSIEWLQIDESTFDGMLKQKFDRKDARGRYGDDEDQYAQDQAAKLQELAKKVEGFVEGKGDLEGARFEDCSDILEEDMGPDSDDESITSEPNEADRQQAMDSLVPPLEPGDYGQMPASYSNSQPVKPSTLETEKHMSEGEEMPALGESTPDSKLSIIDAYKTSTSAAHDMDHQSEQKSREKLLRRALLPRDRFDGVESDDDTDPEDAESTLNTLPDDSDSEEDRPTVVGEVEIDMDDEQEEFIKFSREALGIDDVLWSKIMEDSTDAACMRVAFVPSGLTKNVASASSRAPTATKSSTGNEMHWLDDTPKQNVPRSSTTGPNLRANPKLDSFEAVMEAMEAELNSSRTKPNTSTKSSALKDPQNKGKRKAEDKKNSGKQVRIADDEHGMEDIETAMERELREVLDGGDNSDEDGEVSMDYNLIKNFLESFKGQAGASGPVGNLAGRLQQGWALPRDNDHTMRQLVLSLGGEGGAYLYAPYINSLTPFFYRYPNRCHVPRIGIPSAPIPSLQWSARCEKDLVISDTTHQRLDKRSQGLQHSLIYIIKPSFLRTIVTMSPSTQSFIVDADGTLVDSIAAVEKAWGNVAEEIGQDPEYVIAATHGKRAIDNLRQFKPHLKPEEMDNAVSQFEQTILDFADEYNKKTSSYQSSVISSPATMTPSSSAPSSRRSSRANSLFEQDAYDVKFRNQLSGFAIPESAIEEEAAVDGITEDIRAAWNAEHELIDRSVRILPGVRDMIDSIPEGRYAVATSGAKTYGAFVVFQTHIYMILTLQPAYGAMSRVGIIPPQVTITACDKRLKAGKPAPDPFILAAECLGYDPKRCVVWEDSPSGIRAGVASGATVIAVCTSHTRDKISNCGAHYIVENMESVGCDVQPDGRLKFTITSDSMLATVFV</sequence>
<dbReference type="STRING" id="983506.L8X2V1"/>
<dbReference type="InterPro" id="IPR036412">
    <property type="entry name" value="HAD-like_sf"/>
</dbReference>
<dbReference type="InterPro" id="IPR006439">
    <property type="entry name" value="HAD-SF_hydro_IA"/>
</dbReference>
<proteinExistence type="predicted"/>
<feature type="region of interest" description="Disordered" evidence="1">
    <location>
        <begin position="489"/>
        <end position="646"/>
    </location>
</feature>
<feature type="compositionally biased region" description="Low complexity" evidence="1">
    <location>
        <begin position="1067"/>
        <end position="1087"/>
    </location>
</feature>
<dbReference type="GO" id="GO:0016791">
    <property type="term" value="F:phosphatase activity"/>
    <property type="evidence" value="ECO:0007669"/>
    <property type="project" value="UniProtKB-ARBA"/>
</dbReference>